<evidence type="ECO:0000256" key="1">
    <source>
        <dbReference type="SAM" id="MobiDB-lite"/>
    </source>
</evidence>
<dbReference type="Proteomes" id="UP000784294">
    <property type="component" value="Unassembled WGS sequence"/>
</dbReference>
<evidence type="ECO:0000313" key="3">
    <source>
        <dbReference type="Proteomes" id="UP000784294"/>
    </source>
</evidence>
<accession>A0A448XDN2</accession>
<comment type="caution">
    <text evidence="2">The sequence shown here is derived from an EMBL/GenBank/DDBJ whole genome shotgun (WGS) entry which is preliminary data.</text>
</comment>
<evidence type="ECO:0000313" key="2">
    <source>
        <dbReference type="EMBL" id="VEL34331.1"/>
    </source>
</evidence>
<organism evidence="2 3">
    <name type="scientific">Protopolystoma xenopodis</name>
    <dbReference type="NCBI Taxonomy" id="117903"/>
    <lineage>
        <taxon>Eukaryota</taxon>
        <taxon>Metazoa</taxon>
        <taxon>Spiralia</taxon>
        <taxon>Lophotrochozoa</taxon>
        <taxon>Platyhelminthes</taxon>
        <taxon>Monogenea</taxon>
        <taxon>Polyopisthocotylea</taxon>
        <taxon>Polystomatidea</taxon>
        <taxon>Polystomatidae</taxon>
        <taxon>Protopolystoma</taxon>
    </lineage>
</organism>
<dbReference type="EMBL" id="CAAALY010247447">
    <property type="protein sequence ID" value="VEL34331.1"/>
    <property type="molecule type" value="Genomic_DNA"/>
</dbReference>
<keyword evidence="3" id="KW-1185">Reference proteome</keyword>
<gene>
    <name evidence="2" type="ORF">PXEA_LOCUS27771</name>
</gene>
<proteinExistence type="predicted"/>
<feature type="region of interest" description="Disordered" evidence="1">
    <location>
        <begin position="82"/>
        <end position="107"/>
    </location>
</feature>
<sequence length="107" mass="12464">MVSCFDDVCHMTDESSATSHRDRRARRRRPIRTNLQPQLQGNSATASGGSSFRILYTRLFKRNERYSNIGWDCQLERQESSIRDSAFRDQARHRTPENRTEKGGSEK</sequence>
<reference evidence="2" key="1">
    <citation type="submission" date="2018-11" db="EMBL/GenBank/DDBJ databases">
        <authorList>
            <consortium name="Pathogen Informatics"/>
        </authorList>
    </citation>
    <scope>NUCLEOTIDE SEQUENCE</scope>
</reference>
<protein>
    <submittedName>
        <fullName evidence="2">Uncharacterized protein</fullName>
    </submittedName>
</protein>
<dbReference type="AlphaFoldDB" id="A0A448XDN2"/>
<feature type="region of interest" description="Disordered" evidence="1">
    <location>
        <begin position="12"/>
        <end position="48"/>
    </location>
</feature>
<feature type="compositionally biased region" description="Polar residues" evidence="1">
    <location>
        <begin position="33"/>
        <end position="48"/>
    </location>
</feature>
<name>A0A448XDN2_9PLAT</name>
<feature type="compositionally biased region" description="Basic residues" evidence="1">
    <location>
        <begin position="21"/>
        <end position="31"/>
    </location>
</feature>